<comment type="caution">
    <text evidence="3">The sequence shown here is derived from an EMBL/GenBank/DDBJ whole genome shotgun (WGS) entry which is preliminary data.</text>
</comment>
<dbReference type="SUPFAM" id="SSF54427">
    <property type="entry name" value="NTF2-like"/>
    <property type="match status" value="1"/>
</dbReference>
<gene>
    <name evidence="3" type="ORF">M0R45_024152</name>
</gene>
<dbReference type="AlphaFoldDB" id="A0AAW1WSB9"/>
<keyword evidence="1" id="KW-0812">Transmembrane</keyword>
<dbReference type="EMBL" id="JBEDUW010000005">
    <property type="protein sequence ID" value="KAK9926946.1"/>
    <property type="molecule type" value="Genomic_DNA"/>
</dbReference>
<feature type="domain" description="SnoaL-like" evidence="2">
    <location>
        <begin position="97"/>
        <end position="178"/>
    </location>
</feature>
<reference evidence="3 4" key="1">
    <citation type="journal article" date="2023" name="G3 (Bethesda)">
        <title>A chromosome-length genome assembly and annotation of blackberry (Rubus argutus, cv. 'Hillquist').</title>
        <authorList>
            <person name="Bruna T."/>
            <person name="Aryal R."/>
            <person name="Dudchenko O."/>
            <person name="Sargent D.J."/>
            <person name="Mead D."/>
            <person name="Buti M."/>
            <person name="Cavallini A."/>
            <person name="Hytonen T."/>
            <person name="Andres J."/>
            <person name="Pham M."/>
            <person name="Weisz D."/>
            <person name="Mascagni F."/>
            <person name="Usai G."/>
            <person name="Natali L."/>
            <person name="Bassil N."/>
            <person name="Fernandez G.E."/>
            <person name="Lomsadze A."/>
            <person name="Armour M."/>
            <person name="Olukolu B."/>
            <person name="Poorten T."/>
            <person name="Britton C."/>
            <person name="Davik J."/>
            <person name="Ashrafi H."/>
            <person name="Aiden E.L."/>
            <person name="Borodovsky M."/>
            <person name="Worthington M."/>
        </authorList>
    </citation>
    <scope>NUCLEOTIDE SEQUENCE [LARGE SCALE GENOMIC DNA]</scope>
    <source>
        <strain evidence="3">PI 553951</strain>
    </source>
</reference>
<dbReference type="InterPro" id="IPR037401">
    <property type="entry name" value="SnoaL-like"/>
</dbReference>
<proteinExistence type="predicted"/>
<keyword evidence="1" id="KW-1133">Transmembrane helix</keyword>
<dbReference type="Proteomes" id="UP001457282">
    <property type="component" value="Unassembled WGS sequence"/>
</dbReference>
<dbReference type="InterPro" id="IPR044260">
    <property type="entry name" value="SKIP8-like"/>
</dbReference>
<evidence type="ECO:0000256" key="1">
    <source>
        <dbReference type="SAM" id="Phobius"/>
    </source>
</evidence>
<evidence type="ECO:0000313" key="3">
    <source>
        <dbReference type="EMBL" id="KAK9926946.1"/>
    </source>
</evidence>
<sequence length="185" mass="20921">MPTMEVEMEPPESSRPPLHWNMLMMSAGCVLTAAACFALQMIEAKLKGIRASLTTDLTSRLQRHAAAFTSLSNVDDMVKSILCTPGKFKLHNQIRLKSGELFSGYNAVQSWQLAFNWEQAVNFQVRDVCAHVLTDMALVTIKTYVDDHLDTGPFNVTNVFEFHNARWYMVHHHSSVLDEVEHQNA</sequence>
<name>A0AAW1WSB9_RUBAR</name>
<evidence type="ECO:0000313" key="4">
    <source>
        <dbReference type="Proteomes" id="UP001457282"/>
    </source>
</evidence>
<evidence type="ECO:0000259" key="2">
    <source>
        <dbReference type="Pfam" id="PF13474"/>
    </source>
</evidence>
<protein>
    <recommendedName>
        <fullName evidence="2">SnoaL-like domain-containing protein</fullName>
    </recommendedName>
</protein>
<organism evidence="3 4">
    <name type="scientific">Rubus argutus</name>
    <name type="common">Southern blackberry</name>
    <dbReference type="NCBI Taxonomy" id="59490"/>
    <lineage>
        <taxon>Eukaryota</taxon>
        <taxon>Viridiplantae</taxon>
        <taxon>Streptophyta</taxon>
        <taxon>Embryophyta</taxon>
        <taxon>Tracheophyta</taxon>
        <taxon>Spermatophyta</taxon>
        <taxon>Magnoliopsida</taxon>
        <taxon>eudicotyledons</taxon>
        <taxon>Gunneridae</taxon>
        <taxon>Pentapetalae</taxon>
        <taxon>rosids</taxon>
        <taxon>fabids</taxon>
        <taxon>Rosales</taxon>
        <taxon>Rosaceae</taxon>
        <taxon>Rosoideae</taxon>
        <taxon>Rosoideae incertae sedis</taxon>
        <taxon>Rubus</taxon>
    </lineage>
</organism>
<keyword evidence="4" id="KW-1185">Reference proteome</keyword>
<dbReference type="PANTHER" id="PTHR47124:SF1">
    <property type="entry name" value="F-BOX PROTEIN SKIP8"/>
    <property type="match status" value="1"/>
</dbReference>
<feature type="transmembrane region" description="Helical" evidence="1">
    <location>
        <begin position="20"/>
        <end position="42"/>
    </location>
</feature>
<dbReference type="InterPro" id="IPR032710">
    <property type="entry name" value="NTF2-like_dom_sf"/>
</dbReference>
<accession>A0AAW1WSB9</accession>
<dbReference type="Gene3D" id="3.10.450.50">
    <property type="match status" value="1"/>
</dbReference>
<dbReference type="PANTHER" id="PTHR47124">
    <property type="entry name" value="F-BOX PROTEIN SKIP8"/>
    <property type="match status" value="1"/>
</dbReference>
<keyword evidence="1" id="KW-0472">Membrane</keyword>
<dbReference type="Pfam" id="PF13474">
    <property type="entry name" value="SnoaL_3"/>
    <property type="match status" value="1"/>
</dbReference>